<accession>A0A0L9YBF8</accession>
<protein>
    <submittedName>
        <fullName evidence="3">Peptidylprolyl isomerase</fullName>
    </submittedName>
</protein>
<dbReference type="InterPro" id="IPR046357">
    <property type="entry name" value="PPIase_dom_sf"/>
</dbReference>
<dbReference type="InterPro" id="IPR027304">
    <property type="entry name" value="Trigger_fact/SurA_dom_sf"/>
</dbReference>
<dbReference type="GO" id="GO:0003755">
    <property type="term" value="F:peptidyl-prolyl cis-trans isomerase activity"/>
    <property type="evidence" value="ECO:0007669"/>
    <property type="project" value="UniProtKB-KW"/>
</dbReference>
<dbReference type="InterPro" id="IPR000297">
    <property type="entry name" value="PPIase_PpiC"/>
</dbReference>
<feature type="domain" description="PpiC" evidence="2">
    <location>
        <begin position="113"/>
        <end position="202"/>
    </location>
</feature>
<evidence type="ECO:0000259" key="2">
    <source>
        <dbReference type="PROSITE" id="PS50198"/>
    </source>
</evidence>
<evidence type="ECO:0000256" key="1">
    <source>
        <dbReference type="PROSITE-ProRule" id="PRU00278"/>
    </source>
</evidence>
<comment type="caution">
    <text evidence="3">The sequence shown here is derived from an EMBL/GenBank/DDBJ whole genome shotgun (WGS) entry which is preliminary data.</text>
</comment>
<reference evidence="5 6" key="1">
    <citation type="submission" date="2019-04" db="EMBL/GenBank/DDBJ databases">
        <title>Genome sequencing of Clostridium botulinum Groups I-IV and Clostridium butyricum.</title>
        <authorList>
            <person name="Brunt J."/>
            <person name="Van Vliet A.H.M."/>
            <person name="Stringer S.C."/>
            <person name="Carter A.T."/>
            <person name="Peck M.W."/>
        </authorList>
    </citation>
    <scope>NUCLEOTIDE SEQUENCE [LARGE SCALE GENOMIC DNA]</scope>
    <source>
        <strain evidence="3 6">1605</strain>
        <strain evidence="4 5">CB-K-33E</strain>
    </source>
</reference>
<dbReference type="Gene3D" id="1.10.8.1040">
    <property type="match status" value="1"/>
</dbReference>
<keyword evidence="1 3" id="KW-0413">Isomerase</keyword>
<dbReference type="AlphaFoldDB" id="A0A0L9YBF8"/>
<dbReference type="Pfam" id="PF00639">
    <property type="entry name" value="Rotamase"/>
    <property type="match status" value="1"/>
</dbReference>
<organism evidence="3 6">
    <name type="scientific">Clostridium botulinum</name>
    <dbReference type="NCBI Taxonomy" id="1491"/>
    <lineage>
        <taxon>Bacteria</taxon>
        <taxon>Bacillati</taxon>
        <taxon>Bacillota</taxon>
        <taxon>Clostridia</taxon>
        <taxon>Eubacteriales</taxon>
        <taxon>Clostridiaceae</taxon>
        <taxon>Clostridium</taxon>
    </lineage>
</organism>
<dbReference type="SUPFAM" id="SSF54534">
    <property type="entry name" value="FKBP-like"/>
    <property type="match status" value="1"/>
</dbReference>
<name>A0A0L9YBF8_CLOBO</name>
<dbReference type="SUPFAM" id="SSF109998">
    <property type="entry name" value="Triger factor/SurA peptide-binding domain-like"/>
    <property type="match status" value="1"/>
</dbReference>
<sequence>MENKVLAIVAGNEIKDKDLDAVLNRYPQERRAMFQGEQGREALLEQVVAFELMRNFGKELKIDETEEYKNLVEGLAKEALTQLAINKVLADVTVTDEDVKKYYDDNASMFINPPTVSAKHILVKTEEEATSIKEEIANGLAFEEAAKKYSTCPSKEQGGSLGNFGKGAMVPEFEKVAFESEVGIVSEPVKTQFGYHLILVEDKAESTTVPFEQVKDAVLRQLINERQQNKYLEMIKQLSDKYGVEKK</sequence>
<evidence type="ECO:0000313" key="3">
    <source>
        <dbReference type="EMBL" id="NFF89563.1"/>
    </source>
</evidence>
<dbReference type="OrthoDB" id="14196at2"/>
<dbReference type="EMBL" id="SWOV01000083">
    <property type="protein sequence ID" value="NFF89563.1"/>
    <property type="molecule type" value="Genomic_DNA"/>
</dbReference>
<dbReference type="PROSITE" id="PS01096">
    <property type="entry name" value="PPIC_PPIASE_1"/>
    <property type="match status" value="1"/>
</dbReference>
<dbReference type="PANTHER" id="PTHR47245:SF2">
    <property type="entry name" value="PEPTIDYL-PROLYL CIS-TRANS ISOMERASE HP_0175-RELATED"/>
    <property type="match status" value="1"/>
</dbReference>
<evidence type="ECO:0000313" key="6">
    <source>
        <dbReference type="Proteomes" id="UP000476820"/>
    </source>
</evidence>
<dbReference type="Proteomes" id="UP000476820">
    <property type="component" value="Unassembled WGS sequence"/>
</dbReference>
<evidence type="ECO:0000313" key="5">
    <source>
        <dbReference type="Proteomes" id="UP000473681"/>
    </source>
</evidence>
<proteinExistence type="predicted"/>
<dbReference type="PROSITE" id="PS50198">
    <property type="entry name" value="PPIC_PPIASE_2"/>
    <property type="match status" value="1"/>
</dbReference>
<dbReference type="Gene3D" id="3.10.50.40">
    <property type="match status" value="1"/>
</dbReference>
<dbReference type="InterPro" id="IPR050245">
    <property type="entry name" value="PrsA_foldase"/>
</dbReference>
<gene>
    <name evidence="3" type="ORF">FC774_17200</name>
    <name evidence="4" type="ORF">FDB51_07000</name>
</gene>
<dbReference type="RefSeq" id="WP_053341781.1">
    <property type="nucleotide sequence ID" value="NZ_CP070936.1"/>
</dbReference>
<dbReference type="EMBL" id="SWVK01000007">
    <property type="protein sequence ID" value="NFN34890.1"/>
    <property type="molecule type" value="Genomic_DNA"/>
</dbReference>
<dbReference type="InterPro" id="IPR023058">
    <property type="entry name" value="PPIase_PpiC_CS"/>
</dbReference>
<keyword evidence="1" id="KW-0697">Rotamase</keyword>
<evidence type="ECO:0000313" key="4">
    <source>
        <dbReference type="EMBL" id="NFN34890.1"/>
    </source>
</evidence>
<dbReference type="Proteomes" id="UP000473681">
    <property type="component" value="Unassembled WGS sequence"/>
</dbReference>
<dbReference type="PANTHER" id="PTHR47245">
    <property type="entry name" value="PEPTIDYLPROLYL ISOMERASE"/>
    <property type="match status" value="1"/>
</dbReference>